<proteinExistence type="inferred from homology"/>
<dbReference type="CDD" id="cd05931">
    <property type="entry name" value="FAAL"/>
    <property type="match status" value="1"/>
</dbReference>
<name>A0ABV9CRD8_9ACTN</name>
<accession>A0ABV9CRD8</accession>
<organism evidence="7 8">
    <name type="scientific">Sphaerisporangium dianthi</name>
    <dbReference type="NCBI Taxonomy" id="1436120"/>
    <lineage>
        <taxon>Bacteria</taxon>
        <taxon>Bacillati</taxon>
        <taxon>Actinomycetota</taxon>
        <taxon>Actinomycetes</taxon>
        <taxon>Streptosporangiales</taxon>
        <taxon>Streptosporangiaceae</taxon>
        <taxon>Sphaerisporangium</taxon>
    </lineage>
</organism>
<feature type="domain" description="AMP-binding enzyme C-terminal" evidence="6">
    <location>
        <begin position="454"/>
        <end position="566"/>
    </location>
</feature>
<evidence type="ECO:0000259" key="5">
    <source>
        <dbReference type="Pfam" id="PF00501"/>
    </source>
</evidence>
<keyword evidence="2 7" id="KW-0436">Ligase</keyword>
<sequence>MQTIPKASTLTELIALRAAESGSNIAYRFLPDGEHESHSLTFAELELEIRALATRLRRHTEPGDRTLILAPDAGDFVRAFLACQYAGVIAVPVYPPMPFDARRGTETIRAIARDCGAWTVLFAGHEAYRDIIREAAPELAELTWVDAGQVAGVDTGGFAPAPVRPEDVSFLQYTSGSTSLPKGVMVSHRALMHQEELILRAGGFTADDVIVSWLPLFHDMGLIGNVLLALYVGCEAVLMPPLSFVQRPIRWLRAISRYRATVSGGPNFAYELCVRRIPPEDREGLDLRSLKAAFNGAEPVRAATLEAFTEAYRPHGFDEQALYPCYGLAEVTLMATGSPLGTGAVMLDVDLGALQEGRLVTGGDHRIVGSGTPRLHRRLEIVDPATCERVPPGGVGEIWLAGPDVADGYWGRPEETEATFGARIAGTGEGPFLRTGDLGAMHEGNLFVSGRLKDLVIVGGRNHYPQDIEATAEVAHPLVRRGCVIAFSAEHDGAERLVVVAEVKPAAGEADLDDIRRSVRTAVSSCHGVQVGDVFLVDAGGVPKTSSGKLRRRTCRAAYEGGDLVAAARQLEGAL</sequence>
<keyword evidence="4" id="KW-0443">Lipid metabolism</keyword>
<dbReference type="InterPro" id="IPR020845">
    <property type="entry name" value="AMP-binding_CS"/>
</dbReference>
<evidence type="ECO:0000256" key="4">
    <source>
        <dbReference type="ARBA" id="ARBA00023098"/>
    </source>
</evidence>
<protein>
    <submittedName>
        <fullName evidence="7">Fatty acyl-AMP ligase</fullName>
    </submittedName>
</protein>
<evidence type="ECO:0000313" key="7">
    <source>
        <dbReference type="EMBL" id="MFC4534992.1"/>
    </source>
</evidence>
<dbReference type="InterPro" id="IPR045851">
    <property type="entry name" value="AMP-bd_C_sf"/>
</dbReference>
<evidence type="ECO:0000256" key="3">
    <source>
        <dbReference type="ARBA" id="ARBA00022832"/>
    </source>
</evidence>
<dbReference type="InterPro" id="IPR040097">
    <property type="entry name" value="FAAL/FAAC"/>
</dbReference>
<dbReference type="GO" id="GO:0016874">
    <property type="term" value="F:ligase activity"/>
    <property type="evidence" value="ECO:0007669"/>
    <property type="project" value="UniProtKB-KW"/>
</dbReference>
<keyword evidence="8" id="KW-1185">Reference proteome</keyword>
<gene>
    <name evidence="7" type="ORF">ACFO60_29890</name>
</gene>
<evidence type="ECO:0000256" key="1">
    <source>
        <dbReference type="ARBA" id="ARBA00006432"/>
    </source>
</evidence>
<evidence type="ECO:0000259" key="6">
    <source>
        <dbReference type="Pfam" id="PF23024"/>
    </source>
</evidence>
<comment type="similarity">
    <text evidence="1">Belongs to the ATP-dependent AMP-binding enzyme family.</text>
</comment>
<dbReference type="Proteomes" id="UP001596004">
    <property type="component" value="Unassembled WGS sequence"/>
</dbReference>
<dbReference type="InterPro" id="IPR000873">
    <property type="entry name" value="AMP-dep_synth/lig_dom"/>
</dbReference>
<dbReference type="InterPro" id="IPR042099">
    <property type="entry name" value="ANL_N_sf"/>
</dbReference>
<dbReference type="InterPro" id="IPR025110">
    <property type="entry name" value="AMP-bd_C"/>
</dbReference>
<dbReference type="SUPFAM" id="SSF56801">
    <property type="entry name" value="Acetyl-CoA synthetase-like"/>
    <property type="match status" value="1"/>
</dbReference>
<comment type="caution">
    <text evidence="7">The sequence shown here is derived from an EMBL/GenBank/DDBJ whole genome shotgun (WGS) entry which is preliminary data.</text>
</comment>
<dbReference type="Pfam" id="PF23024">
    <property type="entry name" value="AMP-dom_DIP2-like"/>
    <property type="match status" value="1"/>
</dbReference>
<dbReference type="Gene3D" id="3.40.50.12780">
    <property type="entry name" value="N-terminal domain of ligase-like"/>
    <property type="match status" value="1"/>
</dbReference>
<dbReference type="Gene3D" id="3.30.300.30">
    <property type="match status" value="1"/>
</dbReference>
<keyword evidence="3" id="KW-0276">Fatty acid metabolism</keyword>
<dbReference type="EMBL" id="JBHSFP010000027">
    <property type="protein sequence ID" value="MFC4534992.1"/>
    <property type="molecule type" value="Genomic_DNA"/>
</dbReference>
<dbReference type="Pfam" id="PF00501">
    <property type="entry name" value="AMP-binding"/>
    <property type="match status" value="1"/>
</dbReference>
<reference evidence="8" key="1">
    <citation type="journal article" date="2019" name="Int. J. Syst. Evol. Microbiol.">
        <title>The Global Catalogue of Microorganisms (GCM) 10K type strain sequencing project: providing services to taxonomists for standard genome sequencing and annotation.</title>
        <authorList>
            <consortium name="The Broad Institute Genomics Platform"/>
            <consortium name="The Broad Institute Genome Sequencing Center for Infectious Disease"/>
            <person name="Wu L."/>
            <person name="Ma J."/>
        </authorList>
    </citation>
    <scope>NUCLEOTIDE SEQUENCE [LARGE SCALE GENOMIC DNA]</scope>
    <source>
        <strain evidence="8">CGMCC 4.7132</strain>
    </source>
</reference>
<feature type="domain" description="AMP-dependent synthetase/ligase" evidence="5">
    <location>
        <begin position="18"/>
        <end position="410"/>
    </location>
</feature>
<evidence type="ECO:0000256" key="2">
    <source>
        <dbReference type="ARBA" id="ARBA00022598"/>
    </source>
</evidence>
<dbReference type="PANTHER" id="PTHR22754:SF32">
    <property type="entry name" value="DISCO-INTERACTING PROTEIN 2"/>
    <property type="match status" value="1"/>
</dbReference>
<dbReference type="PROSITE" id="PS00455">
    <property type="entry name" value="AMP_BINDING"/>
    <property type="match status" value="1"/>
</dbReference>
<dbReference type="RefSeq" id="WP_380846728.1">
    <property type="nucleotide sequence ID" value="NZ_JBHSFP010000027.1"/>
</dbReference>
<dbReference type="PANTHER" id="PTHR22754">
    <property type="entry name" value="DISCO-INTERACTING PROTEIN 2 DIP2 -RELATED"/>
    <property type="match status" value="1"/>
</dbReference>
<evidence type="ECO:0000313" key="8">
    <source>
        <dbReference type="Proteomes" id="UP001596004"/>
    </source>
</evidence>